<protein>
    <recommendedName>
        <fullName evidence="8">Arginine biosynthesis bifunctional protein ArgJ</fullName>
    </recommendedName>
    <domain>
        <recommendedName>
            <fullName evidence="8">Glutamate N-acetyltransferase</fullName>
            <ecNumber evidence="8">2.3.1.35</ecNumber>
        </recommendedName>
        <alternativeName>
            <fullName evidence="8">Ornithine acetyltransferase</fullName>
            <shortName evidence="8">OATase</shortName>
        </alternativeName>
        <alternativeName>
            <fullName evidence="8">Ornithine transacetylase</fullName>
        </alternativeName>
    </domain>
    <domain>
        <recommendedName>
            <fullName evidence="8">Amino-acid acetyltransferase</fullName>
            <ecNumber evidence="8">2.3.1.1</ecNumber>
        </recommendedName>
        <alternativeName>
            <fullName evidence="8">N-acetylglutamate synthase</fullName>
            <shortName evidence="8">AGSase</shortName>
        </alternativeName>
    </domain>
    <component>
        <recommendedName>
            <fullName evidence="8">Arginine biosynthesis bifunctional protein ArgJ alpha chain</fullName>
        </recommendedName>
    </component>
    <component>
        <recommendedName>
            <fullName evidence="8">Arginine biosynthesis bifunctional protein ArgJ beta chain</fullName>
        </recommendedName>
    </component>
</protein>
<dbReference type="Pfam" id="PF01960">
    <property type="entry name" value="ArgJ"/>
    <property type="match status" value="1"/>
</dbReference>
<dbReference type="EC" id="2.3.1.35" evidence="8"/>
<keyword evidence="4 8" id="KW-0028">Amino-acid biosynthesis</keyword>
<organism evidence="9 10">
    <name type="scientific">Cerasicoccus arenae</name>
    <dbReference type="NCBI Taxonomy" id="424488"/>
    <lineage>
        <taxon>Bacteria</taxon>
        <taxon>Pseudomonadati</taxon>
        <taxon>Verrucomicrobiota</taxon>
        <taxon>Opitutia</taxon>
        <taxon>Puniceicoccales</taxon>
        <taxon>Cerasicoccaceae</taxon>
        <taxon>Cerasicoccus</taxon>
    </lineage>
</organism>
<name>A0A8J3DEF5_9BACT</name>
<dbReference type="InterPro" id="IPR002813">
    <property type="entry name" value="Arg_biosynth_ArgJ"/>
</dbReference>
<dbReference type="GO" id="GO:0006592">
    <property type="term" value="P:ornithine biosynthetic process"/>
    <property type="evidence" value="ECO:0007669"/>
    <property type="project" value="TreeGrafter"/>
</dbReference>
<dbReference type="PANTHER" id="PTHR23100:SF0">
    <property type="entry name" value="ARGININE BIOSYNTHESIS BIFUNCTIONAL PROTEIN ARGJ, MITOCHONDRIAL"/>
    <property type="match status" value="1"/>
</dbReference>
<dbReference type="FunFam" id="3.60.70.12:FF:000001">
    <property type="entry name" value="Arginine biosynthesis bifunctional protein ArgJ, chloroplastic"/>
    <property type="match status" value="1"/>
</dbReference>
<evidence type="ECO:0000256" key="3">
    <source>
        <dbReference type="ARBA" id="ARBA00022571"/>
    </source>
</evidence>
<keyword evidence="6 8" id="KW-0068">Autocatalytic cleavage</keyword>
<feature type="binding site" evidence="8">
    <location>
        <position position="161"/>
    </location>
    <ligand>
        <name>substrate</name>
    </ligand>
</feature>
<feature type="binding site" evidence="8">
    <location>
        <position position="187"/>
    </location>
    <ligand>
        <name>substrate</name>
    </ligand>
</feature>
<feature type="chain" id="PRO_5035347120" description="Arginine biosynthesis bifunctional protein ArgJ beta chain" evidence="8">
    <location>
        <begin position="198"/>
        <end position="409"/>
    </location>
</feature>
<dbReference type="EC" id="2.3.1.1" evidence="8"/>
<dbReference type="Proteomes" id="UP000642829">
    <property type="component" value="Unassembled WGS sequence"/>
</dbReference>
<dbReference type="Gene3D" id="3.10.20.340">
    <property type="entry name" value="ArgJ beta chain, C-terminal domain"/>
    <property type="match status" value="1"/>
</dbReference>
<comment type="caution">
    <text evidence="9">The sequence shown here is derived from an EMBL/GenBank/DDBJ whole genome shotgun (WGS) entry which is preliminary data.</text>
</comment>
<evidence type="ECO:0000256" key="6">
    <source>
        <dbReference type="ARBA" id="ARBA00022813"/>
    </source>
</evidence>
<dbReference type="InterPro" id="IPR042195">
    <property type="entry name" value="ArgJ_beta_C"/>
</dbReference>
<dbReference type="EMBL" id="BMXG01000001">
    <property type="protein sequence ID" value="GHB90073.1"/>
    <property type="molecule type" value="Genomic_DNA"/>
</dbReference>
<keyword evidence="7 8" id="KW-0012">Acyltransferase</keyword>
<feature type="binding site" evidence="8">
    <location>
        <position position="198"/>
    </location>
    <ligand>
        <name>substrate</name>
    </ligand>
</feature>
<dbReference type="SUPFAM" id="SSF56266">
    <property type="entry name" value="DmpA/ArgJ-like"/>
    <property type="match status" value="1"/>
</dbReference>
<evidence type="ECO:0000256" key="8">
    <source>
        <dbReference type="HAMAP-Rule" id="MF_01106"/>
    </source>
</evidence>
<feature type="chain" id="PRO_5035347119" description="Arginine biosynthesis bifunctional protein ArgJ alpha chain" evidence="8">
    <location>
        <begin position="1"/>
        <end position="197"/>
    </location>
</feature>
<dbReference type="NCBIfam" id="NF003802">
    <property type="entry name" value="PRK05388.1"/>
    <property type="match status" value="1"/>
</dbReference>
<evidence type="ECO:0000313" key="9">
    <source>
        <dbReference type="EMBL" id="GHB90073.1"/>
    </source>
</evidence>
<dbReference type="HAMAP" id="MF_01106">
    <property type="entry name" value="ArgJ"/>
    <property type="match status" value="1"/>
</dbReference>
<feature type="site" description="Involved in the stabilization of negative charge on the oxyanion by the formation of the oxyanion hole" evidence="8">
    <location>
        <position position="123"/>
    </location>
</feature>
<evidence type="ECO:0000256" key="7">
    <source>
        <dbReference type="ARBA" id="ARBA00023315"/>
    </source>
</evidence>
<dbReference type="GO" id="GO:0005737">
    <property type="term" value="C:cytoplasm"/>
    <property type="evidence" value="ECO:0007669"/>
    <property type="project" value="UniProtKB-SubCell"/>
</dbReference>
<sequence>MSDAIQVNDPSPGLGDVPGFLTAGTACDVRNTGKERLDLALVYSPTACTAAGVFTTNDVKAAPVLVDQEVLASGKPIHGFVVNSGNANACTGTQGMADAREMLTLSEQAAGAPSGSFFVCSTGRIGRVMPMANLRKGIANAGSALDSSTTQSDKAANAILTSDTKPKTVTTRFVWQSKTITVSGMGKGAGMIEPNMATMLAFIATNASVAQPLLQQVLIAANARSFNGITVDGDMSTNDTVLLLANGMSGIEVASENAELLSLFQEAVDIVCRKLAEKIVGDGERVTKFVRLFIKGAPTPTAAEKVARAIGNSLLVKTSWFGSDPNWGRLMDAAGYARIGLIEEKIDLFYNDVPALLQGMPQDANLAQWKSIVTQKEFSITLNLNLGEAGFDLLATDLSTGYVDFNKSE</sequence>
<comment type="similarity">
    <text evidence="1 8">Belongs to the ArgJ family.</text>
</comment>
<dbReference type="CDD" id="cd02152">
    <property type="entry name" value="OAT"/>
    <property type="match status" value="1"/>
</dbReference>
<comment type="caution">
    <text evidence="8">Lacks conserved residue(s) required for the propagation of feature annotation.</text>
</comment>
<gene>
    <name evidence="8 9" type="primary">argJ</name>
    <name evidence="9" type="ORF">GCM10007047_00850</name>
</gene>
<feature type="binding site" evidence="8">
    <location>
        <position position="406"/>
    </location>
    <ligand>
        <name>substrate</name>
    </ligand>
</feature>
<feature type="active site" description="Nucleophile" evidence="8">
    <location>
        <position position="198"/>
    </location>
</feature>
<dbReference type="NCBIfam" id="TIGR00120">
    <property type="entry name" value="ArgJ"/>
    <property type="match status" value="1"/>
</dbReference>
<evidence type="ECO:0000256" key="4">
    <source>
        <dbReference type="ARBA" id="ARBA00022605"/>
    </source>
</evidence>
<proteinExistence type="inferred from homology"/>
<dbReference type="PANTHER" id="PTHR23100">
    <property type="entry name" value="ARGININE BIOSYNTHESIS BIFUNCTIONAL PROTEIN ARGJ"/>
    <property type="match status" value="1"/>
</dbReference>
<evidence type="ECO:0000256" key="2">
    <source>
        <dbReference type="ARBA" id="ARBA00011475"/>
    </source>
</evidence>
<dbReference type="InterPro" id="IPR016117">
    <property type="entry name" value="ArgJ-like_dom_sf"/>
</dbReference>
<comment type="subunit">
    <text evidence="2 8">Heterotetramer of two alpha and two beta chains.</text>
</comment>
<evidence type="ECO:0000256" key="5">
    <source>
        <dbReference type="ARBA" id="ARBA00022679"/>
    </source>
</evidence>
<comment type="pathway">
    <text evidence="8">Amino-acid biosynthesis; L-arginine biosynthesis; N(2)-acetyl-L-ornithine from L-glutamate: step 1/4.</text>
</comment>
<dbReference type="UniPathway" id="UPA00068">
    <property type="reaction ID" value="UER00106"/>
</dbReference>
<keyword evidence="5 8" id="KW-0808">Transferase</keyword>
<comment type="pathway">
    <text evidence="8">Amino-acid biosynthesis; L-arginine biosynthesis; L-ornithine and N-acetyl-L-glutamate from L-glutamate and N(2)-acetyl-L-ornithine (cyclic): step 1/1.</text>
</comment>
<keyword evidence="8" id="KW-0511">Multifunctional enzyme</keyword>
<comment type="subcellular location">
    <subcellularLocation>
        <location evidence="8">Cytoplasm</location>
    </subcellularLocation>
</comment>
<dbReference type="AlphaFoldDB" id="A0A8J3DEF5"/>
<feature type="binding site" evidence="8">
    <location>
        <position position="284"/>
    </location>
    <ligand>
        <name>substrate</name>
    </ligand>
</feature>
<comment type="catalytic activity">
    <reaction evidence="8">
        <text>L-glutamate + acetyl-CoA = N-acetyl-L-glutamate + CoA + H(+)</text>
        <dbReference type="Rhea" id="RHEA:24292"/>
        <dbReference type="ChEBI" id="CHEBI:15378"/>
        <dbReference type="ChEBI" id="CHEBI:29985"/>
        <dbReference type="ChEBI" id="CHEBI:44337"/>
        <dbReference type="ChEBI" id="CHEBI:57287"/>
        <dbReference type="ChEBI" id="CHEBI:57288"/>
        <dbReference type="EC" id="2.3.1.1"/>
    </reaction>
</comment>
<reference evidence="9" key="1">
    <citation type="journal article" date="2014" name="Int. J. Syst. Evol. Microbiol.">
        <title>Complete genome sequence of Corynebacterium casei LMG S-19264T (=DSM 44701T), isolated from a smear-ripened cheese.</title>
        <authorList>
            <consortium name="US DOE Joint Genome Institute (JGI-PGF)"/>
            <person name="Walter F."/>
            <person name="Albersmeier A."/>
            <person name="Kalinowski J."/>
            <person name="Ruckert C."/>
        </authorList>
    </citation>
    <scope>NUCLEOTIDE SEQUENCE</scope>
    <source>
        <strain evidence="9">KCTC 12870</strain>
    </source>
</reference>
<feature type="site" description="Involved in the stabilization of negative charge on the oxyanion by the formation of the oxyanion hole" evidence="8">
    <location>
        <position position="122"/>
    </location>
</feature>
<keyword evidence="8" id="KW-0963">Cytoplasm</keyword>
<comment type="function">
    <text evidence="8">Catalyzes two activities which are involved in the cyclic version of arginine biosynthesis: the synthesis of N-acetylglutamate from glutamate and acetyl-CoA as the acetyl donor, and of ornithine by transacetylation between N(2)-acetylornithine and glutamate.</text>
</comment>
<evidence type="ECO:0000313" key="10">
    <source>
        <dbReference type="Proteomes" id="UP000642829"/>
    </source>
</evidence>
<dbReference type="RefSeq" id="WP_189510653.1">
    <property type="nucleotide sequence ID" value="NZ_BMXG01000001.1"/>
</dbReference>
<accession>A0A8J3DEF5</accession>
<dbReference type="GO" id="GO:0004042">
    <property type="term" value="F:L-glutamate N-acetyltransferase activity"/>
    <property type="evidence" value="ECO:0007669"/>
    <property type="project" value="UniProtKB-UniRule"/>
</dbReference>
<keyword evidence="3 8" id="KW-0055">Arginine biosynthesis</keyword>
<comment type="catalytic activity">
    <reaction evidence="8">
        <text>N(2)-acetyl-L-ornithine + L-glutamate = N-acetyl-L-glutamate + L-ornithine</text>
        <dbReference type="Rhea" id="RHEA:15349"/>
        <dbReference type="ChEBI" id="CHEBI:29985"/>
        <dbReference type="ChEBI" id="CHEBI:44337"/>
        <dbReference type="ChEBI" id="CHEBI:46911"/>
        <dbReference type="ChEBI" id="CHEBI:57805"/>
        <dbReference type="EC" id="2.3.1.35"/>
    </reaction>
</comment>
<dbReference type="GO" id="GO:0004358">
    <property type="term" value="F:L-glutamate N-acetyltransferase activity, acting on acetyl-L-ornithine as donor"/>
    <property type="evidence" value="ECO:0007669"/>
    <property type="project" value="UniProtKB-UniRule"/>
</dbReference>
<dbReference type="GO" id="GO:0006526">
    <property type="term" value="P:L-arginine biosynthetic process"/>
    <property type="evidence" value="ECO:0007669"/>
    <property type="project" value="UniProtKB-UniRule"/>
</dbReference>
<feature type="site" description="Cleavage; by autolysis" evidence="8">
    <location>
        <begin position="197"/>
        <end position="198"/>
    </location>
</feature>
<evidence type="ECO:0000256" key="1">
    <source>
        <dbReference type="ARBA" id="ARBA00006774"/>
    </source>
</evidence>
<keyword evidence="10" id="KW-1185">Reference proteome</keyword>
<reference evidence="9" key="2">
    <citation type="submission" date="2020-09" db="EMBL/GenBank/DDBJ databases">
        <authorList>
            <person name="Sun Q."/>
            <person name="Kim S."/>
        </authorList>
    </citation>
    <scope>NUCLEOTIDE SEQUENCE</scope>
    <source>
        <strain evidence="9">KCTC 12870</strain>
    </source>
</reference>
<dbReference type="Gene3D" id="3.60.70.12">
    <property type="entry name" value="L-amino peptidase D-ALA esterase/amidase"/>
    <property type="match status" value="1"/>
</dbReference>